<reference evidence="2 4" key="2">
    <citation type="submission" date="2019-07" db="EMBL/GenBank/DDBJ databases">
        <title>Whole genome shotgun sequence of Acetobacter indonesiensis NBRC 16471.</title>
        <authorList>
            <person name="Hosoyama A."/>
            <person name="Uohara A."/>
            <person name="Ohji S."/>
            <person name="Ichikawa N."/>
        </authorList>
    </citation>
    <scope>NUCLEOTIDE SEQUENCE [LARGE SCALE GENOMIC DNA]</scope>
    <source>
        <strain evidence="2 4">NBRC 16471</strain>
    </source>
</reference>
<dbReference type="AlphaFoldDB" id="A0A6N3T3C3"/>
<evidence type="ECO:0000313" key="3">
    <source>
        <dbReference type="Proteomes" id="UP000032673"/>
    </source>
</evidence>
<accession>A0A6N3T3C3</accession>
<sequence length="51" mass="5657">MQGQADVIKHQPVTPENRERLCHKPWCAGGGKWIKMWSIPTENALGDGTSP</sequence>
<name>A0A6N3T3C3_9PROT</name>
<proteinExistence type="predicted"/>
<organism evidence="2 4">
    <name type="scientific">Acetobacter indonesiensis</name>
    <dbReference type="NCBI Taxonomy" id="104101"/>
    <lineage>
        <taxon>Bacteria</taxon>
        <taxon>Pseudomonadati</taxon>
        <taxon>Pseudomonadota</taxon>
        <taxon>Alphaproteobacteria</taxon>
        <taxon>Acetobacterales</taxon>
        <taxon>Acetobacteraceae</taxon>
        <taxon>Acetobacter</taxon>
    </lineage>
</organism>
<evidence type="ECO:0000313" key="4">
    <source>
        <dbReference type="Proteomes" id="UP000321104"/>
    </source>
</evidence>
<keyword evidence="3" id="KW-1185">Reference proteome</keyword>
<dbReference type="Proteomes" id="UP000032673">
    <property type="component" value="Unassembled WGS sequence"/>
</dbReference>
<protein>
    <submittedName>
        <fullName evidence="2">Uncharacterized protein</fullName>
    </submittedName>
</protein>
<reference evidence="1 3" key="1">
    <citation type="submission" date="2012-11" db="EMBL/GenBank/DDBJ databases">
        <title>Whole genome sequence of Acetobacter indonesiensis 5H-1.</title>
        <authorList>
            <person name="Azuma Y."/>
            <person name="Higashiura N."/>
            <person name="Hirakawa H."/>
            <person name="Matsushita K."/>
        </authorList>
    </citation>
    <scope>NUCLEOTIDE SEQUENCE [LARGE SCALE GENOMIC DNA]</scope>
    <source>
        <strain evidence="1 3">5H-1</strain>
    </source>
</reference>
<evidence type="ECO:0000313" key="1">
    <source>
        <dbReference type="EMBL" id="GAN63550.1"/>
    </source>
</evidence>
<gene>
    <name evidence="1" type="ORF">Abin_030_093</name>
    <name evidence="2" type="ORF">AIN02nite_09600</name>
</gene>
<dbReference type="EMBL" id="BAMW01000030">
    <property type="protein sequence ID" value="GAN63550.1"/>
    <property type="molecule type" value="Genomic_DNA"/>
</dbReference>
<evidence type="ECO:0000313" key="2">
    <source>
        <dbReference type="EMBL" id="GEN02935.1"/>
    </source>
</evidence>
<dbReference type="Proteomes" id="UP000321104">
    <property type="component" value="Unassembled WGS sequence"/>
</dbReference>
<dbReference type="EMBL" id="BJXQ01000004">
    <property type="protein sequence ID" value="GEN02935.1"/>
    <property type="molecule type" value="Genomic_DNA"/>
</dbReference>
<comment type="caution">
    <text evidence="2">The sequence shown here is derived from an EMBL/GenBank/DDBJ whole genome shotgun (WGS) entry which is preliminary data.</text>
</comment>